<dbReference type="Gene3D" id="3.40.50.1110">
    <property type="entry name" value="SGNH hydrolase"/>
    <property type="match status" value="1"/>
</dbReference>
<keyword evidence="2 5" id="KW-0732">Signal</keyword>
<dbReference type="EC" id="3.1.1.80" evidence="6"/>
<dbReference type="GO" id="GO:0033879">
    <property type="term" value="F:acetylajmaline esterase activity"/>
    <property type="evidence" value="ECO:0007669"/>
    <property type="project" value="UniProtKB-EC"/>
</dbReference>
<evidence type="ECO:0000313" key="6">
    <source>
        <dbReference type="EMBL" id="KAL1537806.1"/>
    </source>
</evidence>
<organism evidence="6 7">
    <name type="scientific">Salvia divinorum</name>
    <name type="common">Maria pastora</name>
    <name type="synonym">Diviner's sage</name>
    <dbReference type="NCBI Taxonomy" id="28513"/>
    <lineage>
        <taxon>Eukaryota</taxon>
        <taxon>Viridiplantae</taxon>
        <taxon>Streptophyta</taxon>
        <taxon>Embryophyta</taxon>
        <taxon>Tracheophyta</taxon>
        <taxon>Spermatophyta</taxon>
        <taxon>Magnoliopsida</taxon>
        <taxon>eudicotyledons</taxon>
        <taxon>Gunneridae</taxon>
        <taxon>Pentapetalae</taxon>
        <taxon>asterids</taxon>
        <taxon>lamiids</taxon>
        <taxon>Lamiales</taxon>
        <taxon>Lamiaceae</taxon>
        <taxon>Nepetoideae</taxon>
        <taxon>Mentheae</taxon>
        <taxon>Salviinae</taxon>
        <taxon>Salvia</taxon>
        <taxon>Salvia subgen. Calosphace</taxon>
    </lineage>
</organism>
<dbReference type="PANTHER" id="PTHR22835">
    <property type="entry name" value="ZINC FINGER FYVE DOMAIN CONTAINING PROTEIN"/>
    <property type="match status" value="1"/>
</dbReference>
<evidence type="ECO:0000256" key="3">
    <source>
        <dbReference type="ARBA" id="ARBA00022801"/>
    </source>
</evidence>
<sequence>MNYSIAIFLILISASNQASSACFKSIISFGDSLADTGNSISLTPSNTPPRSAAPPYGETFFHCPTGRWSDGRLVIDFIAETLGLPLVQPFLGLSRGGDFNSGVNFAVAGCTALRDSFWAEEGIQIDLANASLAAQLSWFKELFLPKFCPIPSDCKNFLETSLVLVGEIGGNDYNYALLQGKSFQSVLAIVPKVVKAISLTINELIKLGAKTLVVPGNLPIGCLPVYLTYFITSNRTYYDPETGCLDWLNKFACHHNELLQTELDLIQKQNPSINIVYADYYNAAMQFYQFPQKYGFTEGALIACCGSGGPYNVDHASTCGSEGCSTCEDPSLHVSWDGIHLTEAAYGLIADGLLRGSFTIPPLSVFCAPPSSNAAPFIPLATETRTSDLLVGSEAS</sequence>
<dbReference type="SUPFAM" id="SSF52266">
    <property type="entry name" value="SGNH hydrolase"/>
    <property type="match status" value="1"/>
</dbReference>
<protein>
    <submittedName>
        <fullName evidence="6">Acetylajmaline esterase</fullName>
        <ecNumber evidence="6">3.1.1.80</ecNumber>
    </submittedName>
</protein>
<keyword evidence="3 6" id="KW-0378">Hydrolase</keyword>
<dbReference type="InterPro" id="IPR001087">
    <property type="entry name" value="GDSL"/>
</dbReference>
<evidence type="ECO:0000313" key="7">
    <source>
        <dbReference type="Proteomes" id="UP001567538"/>
    </source>
</evidence>
<dbReference type="EMBL" id="JBEAFC010000011">
    <property type="protein sequence ID" value="KAL1537806.1"/>
    <property type="molecule type" value="Genomic_DNA"/>
</dbReference>
<dbReference type="PANTHER" id="PTHR22835:SF683">
    <property type="entry name" value="OS05G0506800 PROTEIN"/>
    <property type="match status" value="1"/>
</dbReference>
<evidence type="ECO:0000256" key="1">
    <source>
        <dbReference type="ARBA" id="ARBA00008668"/>
    </source>
</evidence>
<gene>
    <name evidence="6" type="ORF">AAHA92_30287</name>
</gene>
<feature type="signal peptide" evidence="5">
    <location>
        <begin position="1"/>
        <end position="20"/>
    </location>
</feature>
<reference evidence="6 7" key="1">
    <citation type="submission" date="2024-06" db="EMBL/GenBank/DDBJ databases">
        <title>A chromosome level genome sequence of Diviner's sage (Salvia divinorum).</title>
        <authorList>
            <person name="Ford S.A."/>
            <person name="Ro D.-K."/>
            <person name="Ness R.W."/>
            <person name="Phillips M.A."/>
        </authorList>
    </citation>
    <scope>NUCLEOTIDE SEQUENCE [LARGE SCALE GENOMIC DNA]</scope>
    <source>
        <strain evidence="6">SAF-2024a</strain>
        <tissue evidence="6">Leaf</tissue>
    </source>
</reference>
<feature type="chain" id="PRO_5044806903" evidence="5">
    <location>
        <begin position="21"/>
        <end position="396"/>
    </location>
</feature>
<accession>A0ABD1G430</accession>
<evidence type="ECO:0000256" key="5">
    <source>
        <dbReference type="SAM" id="SignalP"/>
    </source>
</evidence>
<proteinExistence type="inferred from homology"/>
<name>A0ABD1G430_SALDI</name>
<dbReference type="Pfam" id="PF00657">
    <property type="entry name" value="Lipase_GDSL"/>
    <property type="match status" value="1"/>
</dbReference>
<dbReference type="AlphaFoldDB" id="A0ABD1G430"/>
<evidence type="ECO:0000256" key="2">
    <source>
        <dbReference type="ARBA" id="ARBA00022729"/>
    </source>
</evidence>
<dbReference type="InterPro" id="IPR035669">
    <property type="entry name" value="SGNH_plant_lipase-like"/>
</dbReference>
<keyword evidence="7" id="KW-1185">Reference proteome</keyword>
<dbReference type="CDD" id="cd01837">
    <property type="entry name" value="SGNH_plant_lipase_like"/>
    <property type="match status" value="1"/>
</dbReference>
<keyword evidence="4" id="KW-0325">Glycoprotein</keyword>
<dbReference type="InterPro" id="IPR036514">
    <property type="entry name" value="SGNH_hydro_sf"/>
</dbReference>
<evidence type="ECO:0000256" key="4">
    <source>
        <dbReference type="ARBA" id="ARBA00023180"/>
    </source>
</evidence>
<dbReference type="Proteomes" id="UP001567538">
    <property type="component" value="Unassembled WGS sequence"/>
</dbReference>
<comment type="caution">
    <text evidence="6">The sequence shown here is derived from an EMBL/GenBank/DDBJ whole genome shotgun (WGS) entry which is preliminary data.</text>
</comment>
<comment type="similarity">
    <text evidence="1">Belongs to the 'GDSL' lipolytic enzyme family.</text>
</comment>